<comment type="similarity">
    <text evidence="1">Belongs to the glycosyl hydrolase 16 family.</text>
</comment>
<keyword evidence="2" id="KW-1133">Transmembrane helix</keyword>
<dbReference type="InterPro" id="IPR050546">
    <property type="entry name" value="Glycosyl_Hydrlase_16"/>
</dbReference>
<feature type="transmembrane region" description="Helical" evidence="2">
    <location>
        <begin position="409"/>
        <end position="428"/>
    </location>
</feature>
<evidence type="ECO:0000313" key="5">
    <source>
        <dbReference type="Proteomes" id="UP001236369"/>
    </source>
</evidence>
<dbReference type="PROSITE" id="PS51762">
    <property type="entry name" value="GH16_2"/>
    <property type="match status" value="1"/>
</dbReference>
<feature type="transmembrane region" description="Helical" evidence="2">
    <location>
        <begin position="172"/>
        <end position="188"/>
    </location>
</feature>
<sequence length="737" mass="76422">MIVAIPPALPGPLAPTLPDPSGSSEPRAVRFLAAPAWLGHRAAYTIGSPILSLLGAGTMVAAPWLLAPTAFGVFALLSSLLQFAGKTDLGLSQLADRELCGGAAGPDRAQDIIRARWAVGAAGFALIAPAIMLCAWATGRIPPLDAGLALFAGFAGMVAGGPVTIDRALGRIRSFTAAALLLQAGMTAPRFLGLLVGGVTGSFAVLAAWFGLAALLLAPPGRGRPDAAPLLSILRAALPLFAFSWIWFVYLLANRWLSSLLSEPVEFGLFAFGANLGFTAIGILMTVAQVRYPAVLAGARQGPCPRRAAALAREVVLVALGLGGAVACAIPLIASIVERVFPHYRGGELAAAVLAISCIPVGMAAWIMPVVVALARSPMPEAVRTLGGAFAVLGFGMVLGQAWSGIAGQAWGCVAGSLALLAGTLAALTRLGLLGRRGAAGVLAVAAVECLLLAGLVALAGPRSSVPTAAGTVPPEGWRLAFEDRFETLNLWQGGGGTWQPSYPSGGRTNATNRELQYYADPRQGRDPPELGRPGPFRVGADGLAIVARPLPPGARPPFPGAAYTSGMLTSARSFSFQYGYAEIEAQVPRGKGLWPAFWLLPTGGGWPPEIDVMEVLGDDTDGFWATLHGRGGGGHRVTQGRVAAEDLSRGFHAYGVRWGADRIVWYLDGRPVFSAPTPADFHVPMYLLVNLAVGGGWPGAPDRDTPFPAEFRIRRISVHLPPGTDPRGSAAAEVAR</sequence>
<evidence type="ECO:0000313" key="4">
    <source>
        <dbReference type="EMBL" id="MDQ0443697.1"/>
    </source>
</evidence>
<keyword evidence="5" id="KW-1185">Reference proteome</keyword>
<dbReference type="PANTHER" id="PTHR10963:SF55">
    <property type="entry name" value="GLYCOSIDE HYDROLASE FAMILY 16 PROTEIN"/>
    <property type="match status" value="1"/>
</dbReference>
<dbReference type="EMBL" id="JAUSVV010000007">
    <property type="protein sequence ID" value="MDQ0443697.1"/>
    <property type="molecule type" value="Genomic_DNA"/>
</dbReference>
<feature type="transmembrane region" description="Helical" evidence="2">
    <location>
        <begin position="117"/>
        <end position="138"/>
    </location>
</feature>
<feature type="transmembrane region" description="Helical" evidence="2">
    <location>
        <begin position="386"/>
        <end position="403"/>
    </location>
</feature>
<dbReference type="CDD" id="cd08023">
    <property type="entry name" value="GH16_laminarinase_like"/>
    <property type="match status" value="1"/>
</dbReference>
<feature type="domain" description="GH16" evidence="3">
    <location>
        <begin position="467"/>
        <end position="725"/>
    </location>
</feature>
<dbReference type="SUPFAM" id="SSF49899">
    <property type="entry name" value="Concanavalin A-like lectins/glucanases"/>
    <property type="match status" value="1"/>
</dbReference>
<dbReference type="Pfam" id="PF00722">
    <property type="entry name" value="Glyco_hydro_16"/>
    <property type="match status" value="1"/>
</dbReference>
<feature type="transmembrane region" description="Helical" evidence="2">
    <location>
        <begin position="194"/>
        <end position="218"/>
    </location>
</feature>
<dbReference type="PANTHER" id="PTHR10963">
    <property type="entry name" value="GLYCOSYL HYDROLASE-RELATED"/>
    <property type="match status" value="1"/>
</dbReference>
<feature type="transmembrane region" description="Helical" evidence="2">
    <location>
        <begin position="440"/>
        <end position="460"/>
    </location>
</feature>
<accession>A0ABU0HP20</accession>
<feature type="transmembrane region" description="Helical" evidence="2">
    <location>
        <begin position="230"/>
        <end position="250"/>
    </location>
</feature>
<gene>
    <name evidence="4" type="ORF">QO016_003202</name>
</gene>
<protein>
    <recommendedName>
        <fullName evidence="3">GH16 domain-containing protein</fullName>
    </recommendedName>
</protein>
<keyword evidence="2" id="KW-0812">Transmembrane</keyword>
<evidence type="ECO:0000256" key="1">
    <source>
        <dbReference type="ARBA" id="ARBA00006865"/>
    </source>
</evidence>
<comment type="caution">
    <text evidence="4">The sequence shown here is derived from an EMBL/GenBank/DDBJ whole genome shotgun (WGS) entry which is preliminary data.</text>
</comment>
<feature type="transmembrane region" description="Helical" evidence="2">
    <location>
        <begin position="61"/>
        <end position="84"/>
    </location>
</feature>
<name>A0ABU0HP20_9HYPH</name>
<dbReference type="InterPro" id="IPR013320">
    <property type="entry name" value="ConA-like_dom_sf"/>
</dbReference>
<feature type="transmembrane region" description="Helical" evidence="2">
    <location>
        <begin position="144"/>
        <end position="165"/>
    </location>
</feature>
<organism evidence="4 5">
    <name type="scientific">Methylobacterium persicinum</name>
    <dbReference type="NCBI Taxonomy" id="374426"/>
    <lineage>
        <taxon>Bacteria</taxon>
        <taxon>Pseudomonadati</taxon>
        <taxon>Pseudomonadota</taxon>
        <taxon>Alphaproteobacteria</taxon>
        <taxon>Hyphomicrobiales</taxon>
        <taxon>Methylobacteriaceae</taxon>
        <taxon>Methylobacterium</taxon>
    </lineage>
</organism>
<feature type="transmembrane region" description="Helical" evidence="2">
    <location>
        <begin position="270"/>
        <end position="294"/>
    </location>
</feature>
<feature type="transmembrane region" description="Helical" evidence="2">
    <location>
        <begin position="315"/>
        <end position="337"/>
    </location>
</feature>
<evidence type="ECO:0000256" key="2">
    <source>
        <dbReference type="SAM" id="Phobius"/>
    </source>
</evidence>
<feature type="transmembrane region" description="Helical" evidence="2">
    <location>
        <begin position="349"/>
        <end position="374"/>
    </location>
</feature>
<dbReference type="RefSeq" id="WP_238252523.1">
    <property type="nucleotide sequence ID" value="NZ_BPQX01000055.1"/>
</dbReference>
<dbReference type="Gene3D" id="2.60.120.200">
    <property type="match status" value="1"/>
</dbReference>
<keyword evidence="2" id="KW-0472">Membrane</keyword>
<proteinExistence type="inferred from homology"/>
<dbReference type="Proteomes" id="UP001236369">
    <property type="component" value="Unassembled WGS sequence"/>
</dbReference>
<evidence type="ECO:0000259" key="3">
    <source>
        <dbReference type="PROSITE" id="PS51762"/>
    </source>
</evidence>
<dbReference type="InterPro" id="IPR000757">
    <property type="entry name" value="Beta-glucanase-like"/>
</dbReference>
<reference evidence="4 5" key="1">
    <citation type="submission" date="2023-07" db="EMBL/GenBank/DDBJ databases">
        <title>Genomic Encyclopedia of Type Strains, Phase IV (KMG-IV): sequencing the most valuable type-strain genomes for metagenomic binning, comparative biology and taxonomic classification.</title>
        <authorList>
            <person name="Goeker M."/>
        </authorList>
    </citation>
    <scope>NUCLEOTIDE SEQUENCE [LARGE SCALE GENOMIC DNA]</scope>
    <source>
        <strain evidence="4 5">DSM 19562</strain>
    </source>
</reference>